<dbReference type="InterPro" id="IPR032710">
    <property type="entry name" value="NTF2-like_dom_sf"/>
</dbReference>
<evidence type="ECO:0000313" key="2">
    <source>
        <dbReference type="EMBL" id="EEA86303.1"/>
    </source>
</evidence>
<reference evidence="2 3" key="1">
    <citation type="submission" date="2008-09" db="EMBL/GenBank/DDBJ databases">
        <authorList>
            <person name="Fulton L."/>
            <person name="Clifton S."/>
            <person name="Fulton B."/>
            <person name="Xu J."/>
            <person name="Minx P."/>
            <person name="Pepin K.H."/>
            <person name="Johnson M."/>
            <person name="Thiruvilangam P."/>
            <person name="Bhonagiri V."/>
            <person name="Nash W.E."/>
            <person name="Mardis E.R."/>
            <person name="Wilson R.K."/>
        </authorList>
    </citation>
    <scope>NUCLEOTIDE SEQUENCE [LARGE SCALE GENOMIC DNA]</scope>
    <source>
        <strain evidence="2 3">DSM 13275</strain>
    </source>
</reference>
<evidence type="ECO:0000313" key="3">
    <source>
        <dbReference type="Proteomes" id="UP000003178"/>
    </source>
</evidence>
<dbReference type="RefSeq" id="WP_006438991.1">
    <property type="nucleotide sequence ID" value="NZ_DS995354.1"/>
</dbReference>
<dbReference type="HOGENOM" id="CLU_1479617_0_0_9"/>
<dbReference type="InterPro" id="IPR037401">
    <property type="entry name" value="SnoaL-like"/>
</dbReference>
<accession>B6FW25</accession>
<evidence type="ECO:0000259" key="1">
    <source>
        <dbReference type="Pfam" id="PF13577"/>
    </source>
</evidence>
<dbReference type="Gene3D" id="3.10.450.50">
    <property type="match status" value="1"/>
</dbReference>
<reference evidence="2 3" key="2">
    <citation type="submission" date="2008-10" db="EMBL/GenBank/DDBJ databases">
        <title>Draft genome sequence of Clostridium hiranonis (DSM 13275).</title>
        <authorList>
            <person name="Sudarsanam P."/>
            <person name="Ley R."/>
            <person name="Guruge J."/>
            <person name="Turnbaugh P.J."/>
            <person name="Mahowald M."/>
            <person name="Liep D."/>
            <person name="Gordon J."/>
        </authorList>
    </citation>
    <scope>NUCLEOTIDE SEQUENCE [LARGE SCALE GENOMIC DNA]</scope>
    <source>
        <strain evidence="2 3">DSM 13275</strain>
    </source>
</reference>
<dbReference type="OrthoDB" id="4941530at2"/>
<organism evidence="2 3">
    <name type="scientific">Peptacetobacter hiranonis (strain DSM 13275 / JCM 10541 / KCTC 15199 / TO-931)</name>
    <name type="common">Clostridium hiranonis</name>
    <dbReference type="NCBI Taxonomy" id="500633"/>
    <lineage>
        <taxon>Bacteria</taxon>
        <taxon>Bacillati</taxon>
        <taxon>Bacillota</taxon>
        <taxon>Clostridia</taxon>
        <taxon>Peptostreptococcales</taxon>
        <taxon>Peptostreptococcaceae</taxon>
        <taxon>Peptacetobacter</taxon>
    </lineage>
</organism>
<gene>
    <name evidence="2" type="ORF">CLOHIR_00074</name>
</gene>
<proteinExistence type="predicted"/>
<dbReference type="AlphaFoldDB" id="B6FW25"/>
<dbReference type="Pfam" id="PF13577">
    <property type="entry name" value="SnoaL_4"/>
    <property type="match status" value="1"/>
</dbReference>
<dbReference type="eggNOG" id="ENOG50325GM">
    <property type="taxonomic scope" value="Bacteria"/>
</dbReference>
<keyword evidence="3" id="KW-1185">Reference proteome</keyword>
<feature type="domain" description="SnoaL-like" evidence="1">
    <location>
        <begin position="30"/>
        <end position="151"/>
    </location>
</feature>
<dbReference type="SUPFAM" id="SSF54427">
    <property type="entry name" value="NTF2-like"/>
    <property type="match status" value="1"/>
</dbReference>
<dbReference type="EMBL" id="ABWP01000003">
    <property type="protein sequence ID" value="EEA86303.1"/>
    <property type="molecule type" value="Genomic_DNA"/>
</dbReference>
<protein>
    <recommendedName>
        <fullName evidence="1">SnoaL-like domain-containing protein</fullName>
    </recommendedName>
</protein>
<dbReference type="Proteomes" id="UP000003178">
    <property type="component" value="Unassembled WGS sequence"/>
</dbReference>
<sequence>MKIIKKDSTIEELVIEVMKNVRCQKYTSEKLCDLQNIIDTQFFYYWSMDMKKEEYACDLFTDDFVYRCFSEAPTEPKSQALRSKFVNRNMMTMHMSHNPLVWLINDTEARGIFLYEDNNTYTDGDTVEGFSMYCNDFRKCEDGIWRISKMRIAYRKMNGKLHDFDIEEGWTPDEWEEWKAK</sequence>
<name>B6FW25_PEPHT</name>
<comment type="caution">
    <text evidence="2">The sequence shown here is derived from an EMBL/GenBank/DDBJ whole genome shotgun (WGS) entry which is preliminary data.</text>
</comment>
<dbReference type="STRING" id="500633.CLOHIR_00074"/>